<evidence type="ECO:0000256" key="1">
    <source>
        <dbReference type="ARBA" id="ARBA00004533"/>
    </source>
</evidence>
<dbReference type="CDD" id="cd07984">
    <property type="entry name" value="LPLAT_LABLAT-like"/>
    <property type="match status" value="1"/>
</dbReference>
<evidence type="ECO:0000256" key="2">
    <source>
        <dbReference type="ARBA" id="ARBA00022475"/>
    </source>
</evidence>
<keyword evidence="7" id="KW-1133">Transmembrane helix</keyword>
<name>A0A926F641_9BACT</name>
<keyword evidence="9" id="KW-1185">Reference proteome</keyword>
<keyword evidence="5 7" id="KW-0472">Membrane</keyword>
<protein>
    <submittedName>
        <fullName evidence="8">Lysophospholipid acyltransferase family protein</fullName>
    </submittedName>
</protein>
<sequence length="303" mass="37110">MKHLLYYLFFFFWFVASLLPLRLLYFFSDLLYYPLYYVVRYRRKVVRKNLEESFPEKPLVELRKIEREFYHYFCDYIVETIKLFSMSEKQMRQRMTFGGVDKINEIIKHKDCVLYLGHYCNWEWVSSIPLHLGMTDNFIAGQIYHQIENKAFDKLFLWMRSRFHAVNIEMLMALRHLVRYKQQNKRFIIGFISDQSPNWNFVKMWTEFLNHKSSFFIGAESIAKATDAAVVYLDVQRVKRGYYHADFVVMTEDPKSFPDYEITVDYARRLEETIRRAPQYWLWSHNRWKRTYEKYLKLKSESA</sequence>
<proteinExistence type="predicted"/>
<organism evidence="8 9">
    <name type="scientific">Jilunia laotingensis</name>
    <dbReference type="NCBI Taxonomy" id="2763675"/>
    <lineage>
        <taxon>Bacteria</taxon>
        <taxon>Pseudomonadati</taxon>
        <taxon>Bacteroidota</taxon>
        <taxon>Bacteroidia</taxon>
        <taxon>Bacteroidales</taxon>
        <taxon>Bacteroidaceae</taxon>
        <taxon>Jilunia</taxon>
    </lineage>
</organism>
<comment type="caution">
    <text evidence="8">The sequence shown here is derived from an EMBL/GenBank/DDBJ whole genome shotgun (WGS) entry which is preliminary data.</text>
</comment>
<keyword evidence="2" id="KW-1003">Cell membrane</keyword>
<comment type="subcellular location">
    <subcellularLocation>
        <location evidence="1">Cell inner membrane</location>
    </subcellularLocation>
</comment>
<evidence type="ECO:0000313" key="8">
    <source>
        <dbReference type="EMBL" id="MBC8592585.1"/>
    </source>
</evidence>
<dbReference type="AlphaFoldDB" id="A0A926F641"/>
<dbReference type="GO" id="GO:0009247">
    <property type="term" value="P:glycolipid biosynthetic process"/>
    <property type="evidence" value="ECO:0007669"/>
    <property type="project" value="UniProtKB-ARBA"/>
</dbReference>
<evidence type="ECO:0000256" key="5">
    <source>
        <dbReference type="ARBA" id="ARBA00023136"/>
    </source>
</evidence>
<keyword evidence="3" id="KW-0997">Cell inner membrane</keyword>
<evidence type="ECO:0000256" key="6">
    <source>
        <dbReference type="ARBA" id="ARBA00023315"/>
    </source>
</evidence>
<reference evidence="8" key="1">
    <citation type="submission" date="2020-08" db="EMBL/GenBank/DDBJ databases">
        <title>Genome public.</title>
        <authorList>
            <person name="Liu C."/>
            <person name="Sun Q."/>
        </authorList>
    </citation>
    <scope>NUCLEOTIDE SEQUENCE</scope>
    <source>
        <strain evidence="8">N12</strain>
    </source>
</reference>
<feature type="transmembrane region" description="Helical" evidence="7">
    <location>
        <begin position="6"/>
        <end position="39"/>
    </location>
</feature>
<keyword evidence="6 8" id="KW-0012">Acyltransferase</keyword>
<evidence type="ECO:0000256" key="7">
    <source>
        <dbReference type="SAM" id="Phobius"/>
    </source>
</evidence>
<evidence type="ECO:0000256" key="3">
    <source>
        <dbReference type="ARBA" id="ARBA00022519"/>
    </source>
</evidence>
<accession>A0A926F641</accession>
<evidence type="ECO:0000313" key="9">
    <source>
        <dbReference type="Proteomes" id="UP000651085"/>
    </source>
</evidence>
<keyword evidence="7" id="KW-0812">Transmembrane</keyword>
<dbReference type="GO" id="GO:0005886">
    <property type="term" value="C:plasma membrane"/>
    <property type="evidence" value="ECO:0007669"/>
    <property type="project" value="UniProtKB-SubCell"/>
</dbReference>
<gene>
    <name evidence="8" type="ORF">H8744_04850</name>
</gene>
<dbReference type="Proteomes" id="UP000651085">
    <property type="component" value="Unassembled WGS sequence"/>
</dbReference>
<dbReference type="PANTHER" id="PTHR30606">
    <property type="entry name" value="LIPID A BIOSYNTHESIS LAUROYL ACYLTRANSFERASE"/>
    <property type="match status" value="1"/>
</dbReference>
<dbReference type="InterPro" id="IPR004960">
    <property type="entry name" value="LipA_acyltrans"/>
</dbReference>
<keyword evidence="4" id="KW-0808">Transferase</keyword>
<dbReference type="GO" id="GO:0016746">
    <property type="term" value="F:acyltransferase activity"/>
    <property type="evidence" value="ECO:0007669"/>
    <property type="project" value="UniProtKB-KW"/>
</dbReference>
<dbReference type="RefSeq" id="WP_262433758.1">
    <property type="nucleotide sequence ID" value="NZ_JACRTF010000001.1"/>
</dbReference>
<dbReference type="EMBL" id="JACRTF010000001">
    <property type="protein sequence ID" value="MBC8592585.1"/>
    <property type="molecule type" value="Genomic_DNA"/>
</dbReference>
<dbReference type="PANTHER" id="PTHR30606:SF10">
    <property type="entry name" value="PHOSPHATIDYLINOSITOL MANNOSIDE ACYLTRANSFERASE"/>
    <property type="match status" value="1"/>
</dbReference>
<dbReference type="Pfam" id="PF03279">
    <property type="entry name" value="Lip_A_acyltrans"/>
    <property type="match status" value="1"/>
</dbReference>
<evidence type="ECO:0000256" key="4">
    <source>
        <dbReference type="ARBA" id="ARBA00022679"/>
    </source>
</evidence>